<dbReference type="EMBL" id="CAEZTS010000108">
    <property type="protein sequence ID" value="CAB4583961.1"/>
    <property type="molecule type" value="Genomic_DNA"/>
</dbReference>
<proteinExistence type="predicted"/>
<protein>
    <submittedName>
        <fullName evidence="5">Unannotated protein</fullName>
    </submittedName>
</protein>
<dbReference type="PROSITE" id="PS51257">
    <property type="entry name" value="PROKAR_LIPOPROTEIN"/>
    <property type="match status" value="1"/>
</dbReference>
<reference evidence="5" key="1">
    <citation type="submission" date="2020-05" db="EMBL/GenBank/DDBJ databases">
        <authorList>
            <person name="Chiriac C."/>
            <person name="Salcher M."/>
            <person name="Ghai R."/>
            <person name="Kavagutti S V."/>
        </authorList>
    </citation>
    <scope>NUCLEOTIDE SEQUENCE</scope>
</reference>
<dbReference type="CDD" id="cd14748">
    <property type="entry name" value="PBP2_UgpB"/>
    <property type="match status" value="1"/>
</dbReference>
<evidence type="ECO:0000313" key="5">
    <source>
        <dbReference type="EMBL" id="CAB4583961.1"/>
    </source>
</evidence>
<dbReference type="AlphaFoldDB" id="A0A6J6F578"/>
<evidence type="ECO:0000256" key="3">
    <source>
        <dbReference type="ARBA" id="ARBA00022729"/>
    </source>
</evidence>
<feature type="compositionally biased region" description="Polar residues" evidence="4">
    <location>
        <begin position="35"/>
        <end position="47"/>
    </location>
</feature>
<keyword evidence="2" id="KW-0813">Transport</keyword>
<evidence type="ECO:0000256" key="4">
    <source>
        <dbReference type="SAM" id="MobiDB-lite"/>
    </source>
</evidence>
<sequence>MNMRTTKTRKNAAFVALMAIAVSACGGGGGSIVDSGTTEAPATSDGGSSTEAPSTSAAPLSELPPCDPTALDGADGTVELTFWHGMNGELEKSLVALTDEYNASQTKVKISLENQGGYEQTLDKYLQSGSGSLPDLVQAPEYAVQVLNDTDSNVPVGACIEADAYDTSDFQAKALDQYFTEGVQWAMPFNVSDPVLYYNKKAFEAAGLDPETPPTSLEELRTMSQTIVDSGAAAFGLALDTGADSGGGWFLEQWFAKLGEPFSDNDNGRTAPSTKVLFDNQTGVDLLTELQSLVDDGLAYNVGDNASGQDALLKLADPDKPAAMTIATSAALGTVLSVVAAGTIAGVGVNDIGVGPMPGPGGAPGAIVGGASLWIVDNGDAVKTAASWDFVKFLVSAQTQSTWAAATGYVPVRSTALDLDPVKTTYAEDPRFRVAYDQLGEAADSPASVGAILGPQREIRNITAQAIATILQGAQVDTTLKAAANAANSLLADYLASNG</sequence>
<evidence type="ECO:0000256" key="2">
    <source>
        <dbReference type="ARBA" id="ARBA00022448"/>
    </source>
</evidence>
<dbReference type="SUPFAM" id="SSF53850">
    <property type="entry name" value="Periplasmic binding protein-like II"/>
    <property type="match status" value="1"/>
</dbReference>
<dbReference type="Pfam" id="PF13416">
    <property type="entry name" value="SBP_bac_8"/>
    <property type="match status" value="1"/>
</dbReference>
<name>A0A6J6F578_9ZZZZ</name>
<feature type="compositionally biased region" description="Low complexity" evidence="4">
    <location>
        <begin position="48"/>
        <end position="64"/>
    </location>
</feature>
<dbReference type="PANTHER" id="PTHR43649:SF31">
    <property type="entry name" value="SN-GLYCEROL-3-PHOSPHATE-BINDING PERIPLASMIC PROTEIN UGPB"/>
    <property type="match status" value="1"/>
</dbReference>
<dbReference type="GO" id="GO:0030313">
    <property type="term" value="C:cell envelope"/>
    <property type="evidence" value="ECO:0007669"/>
    <property type="project" value="UniProtKB-SubCell"/>
</dbReference>
<accession>A0A6J6F578</accession>
<comment type="subcellular location">
    <subcellularLocation>
        <location evidence="1">Cell envelope</location>
    </subcellularLocation>
</comment>
<organism evidence="5">
    <name type="scientific">freshwater metagenome</name>
    <dbReference type="NCBI Taxonomy" id="449393"/>
    <lineage>
        <taxon>unclassified sequences</taxon>
        <taxon>metagenomes</taxon>
        <taxon>ecological metagenomes</taxon>
    </lineage>
</organism>
<feature type="region of interest" description="Disordered" evidence="4">
    <location>
        <begin position="35"/>
        <end position="71"/>
    </location>
</feature>
<dbReference type="InterPro" id="IPR006059">
    <property type="entry name" value="SBP"/>
</dbReference>
<dbReference type="PANTHER" id="PTHR43649">
    <property type="entry name" value="ARABINOSE-BINDING PROTEIN-RELATED"/>
    <property type="match status" value="1"/>
</dbReference>
<dbReference type="InterPro" id="IPR050490">
    <property type="entry name" value="Bact_solute-bd_prot1"/>
</dbReference>
<gene>
    <name evidence="5" type="ORF">UFOPK1722_01220</name>
</gene>
<dbReference type="Gene3D" id="3.40.190.10">
    <property type="entry name" value="Periplasmic binding protein-like II"/>
    <property type="match status" value="2"/>
</dbReference>
<keyword evidence="3" id="KW-0732">Signal</keyword>
<evidence type="ECO:0000256" key="1">
    <source>
        <dbReference type="ARBA" id="ARBA00004196"/>
    </source>
</evidence>